<organism evidence="3 4">
    <name type="scientific">Streptomyces similanensis</name>
    <dbReference type="NCBI Taxonomy" id="1274988"/>
    <lineage>
        <taxon>Bacteria</taxon>
        <taxon>Bacillati</taxon>
        <taxon>Actinomycetota</taxon>
        <taxon>Actinomycetes</taxon>
        <taxon>Kitasatosporales</taxon>
        <taxon>Streptomycetaceae</taxon>
        <taxon>Streptomyces</taxon>
    </lineage>
</organism>
<dbReference type="SUPFAM" id="SSF54060">
    <property type="entry name" value="His-Me finger endonucleases"/>
    <property type="match status" value="1"/>
</dbReference>
<evidence type="ECO:0000313" key="3">
    <source>
        <dbReference type="EMBL" id="GAA5078507.1"/>
    </source>
</evidence>
<evidence type="ECO:0000313" key="4">
    <source>
        <dbReference type="Proteomes" id="UP001500124"/>
    </source>
</evidence>
<dbReference type="EMBL" id="BAABKC010000128">
    <property type="protein sequence ID" value="GAA5078507.1"/>
    <property type="molecule type" value="Genomic_DNA"/>
</dbReference>
<comment type="caution">
    <text evidence="3">The sequence shown here is derived from an EMBL/GenBank/DDBJ whole genome shotgun (WGS) entry which is preliminary data.</text>
</comment>
<sequence length="206" mass="22618">MTARSAAERLWARMGPLPDEGCWIWPGYKNSAGYGKIGVYGRNAEGAYLRTSTYVHRVSYEDKVGPIPEGLVIDHICRVRACVNPAHLEAVTQAENLLRAESSLPVLNAAKSQCPAGHEYTPENTYVGPNDTRFCRTCNREQKAARRALPPEQRAQPRGGRPRNGKWSLVADACTECSTTMVRHQAGGLCANCYARARRKAKSASA</sequence>
<evidence type="ECO:0000259" key="2">
    <source>
        <dbReference type="Pfam" id="PF13392"/>
    </source>
</evidence>
<keyword evidence="4" id="KW-1185">Reference proteome</keyword>
<proteinExistence type="predicted"/>
<dbReference type="InterPro" id="IPR044930">
    <property type="entry name" value="Homing_endonuclease_His-Me"/>
</dbReference>
<feature type="domain" description="HNH nuclease" evidence="2">
    <location>
        <begin position="54"/>
        <end position="97"/>
    </location>
</feature>
<gene>
    <name evidence="3" type="ORF">GCM10023336_70310</name>
</gene>
<protein>
    <recommendedName>
        <fullName evidence="2">HNH nuclease domain-containing protein</fullName>
    </recommendedName>
</protein>
<dbReference type="Pfam" id="PF13392">
    <property type="entry name" value="HNH_3"/>
    <property type="match status" value="1"/>
</dbReference>
<dbReference type="RefSeq" id="WP_345672082.1">
    <property type="nucleotide sequence ID" value="NZ_BAABKC010000128.1"/>
</dbReference>
<name>A0ABP9LKV3_9ACTN</name>
<reference evidence="4" key="1">
    <citation type="journal article" date="2019" name="Int. J. Syst. Evol. Microbiol.">
        <title>The Global Catalogue of Microorganisms (GCM) 10K type strain sequencing project: providing services to taxonomists for standard genome sequencing and annotation.</title>
        <authorList>
            <consortium name="The Broad Institute Genomics Platform"/>
            <consortium name="The Broad Institute Genome Sequencing Center for Infectious Disease"/>
            <person name="Wu L."/>
            <person name="Ma J."/>
        </authorList>
    </citation>
    <scope>NUCLEOTIDE SEQUENCE [LARGE SCALE GENOMIC DNA]</scope>
    <source>
        <strain evidence="4">JCM 18410</strain>
    </source>
</reference>
<feature type="region of interest" description="Disordered" evidence="1">
    <location>
        <begin position="145"/>
        <end position="164"/>
    </location>
</feature>
<dbReference type="InterPro" id="IPR044925">
    <property type="entry name" value="His-Me_finger_sf"/>
</dbReference>
<dbReference type="Proteomes" id="UP001500124">
    <property type="component" value="Unassembled WGS sequence"/>
</dbReference>
<evidence type="ECO:0000256" key="1">
    <source>
        <dbReference type="SAM" id="MobiDB-lite"/>
    </source>
</evidence>
<dbReference type="Gene3D" id="3.90.75.10">
    <property type="entry name" value="Homing Intron 3 (I-ppo) Encoded Endonuclease, Chain A"/>
    <property type="match status" value="1"/>
</dbReference>
<dbReference type="InterPro" id="IPR003615">
    <property type="entry name" value="HNH_nuc"/>
</dbReference>
<accession>A0ABP9LKV3</accession>